<dbReference type="AlphaFoldDB" id="A0A2A2KGT2"/>
<gene>
    <name evidence="1" type="ORF">WR25_07322</name>
</gene>
<dbReference type="EMBL" id="LIAE01008668">
    <property type="protein sequence ID" value="PAV73063.1"/>
    <property type="molecule type" value="Genomic_DNA"/>
</dbReference>
<protein>
    <submittedName>
        <fullName evidence="1">Uncharacterized protein</fullName>
    </submittedName>
</protein>
<dbReference type="Proteomes" id="UP000218231">
    <property type="component" value="Unassembled WGS sequence"/>
</dbReference>
<keyword evidence="2" id="KW-1185">Reference proteome</keyword>
<comment type="caution">
    <text evidence="1">The sequence shown here is derived from an EMBL/GenBank/DDBJ whole genome shotgun (WGS) entry which is preliminary data.</text>
</comment>
<evidence type="ECO:0000313" key="2">
    <source>
        <dbReference type="Proteomes" id="UP000218231"/>
    </source>
</evidence>
<reference evidence="1 2" key="1">
    <citation type="journal article" date="2017" name="Curr. Biol.">
        <title>Genome architecture and evolution of a unichromosomal asexual nematode.</title>
        <authorList>
            <person name="Fradin H."/>
            <person name="Zegar C."/>
            <person name="Gutwein M."/>
            <person name="Lucas J."/>
            <person name="Kovtun M."/>
            <person name="Corcoran D."/>
            <person name="Baugh L.R."/>
            <person name="Kiontke K."/>
            <person name="Gunsalus K."/>
            <person name="Fitch D.H."/>
            <person name="Piano F."/>
        </authorList>
    </citation>
    <scope>NUCLEOTIDE SEQUENCE [LARGE SCALE GENOMIC DNA]</scope>
    <source>
        <strain evidence="1">PF1309</strain>
    </source>
</reference>
<sequence>MLDQWFTDHFGLAVHLPVVAADVDRRHRAETWSLMHDMWIELQLVLGEVVGLHLALHVADPFRPLAQYLAVCSHMRGENHVLARGTGLEGQAEHGQHQPSSYIHPQLLSQSIYRRCAEESALRKVSIGRGAGGR</sequence>
<proteinExistence type="predicted"/>
<organism evidence="1 2">
    <name type="scientific">Diploscapter pachys</name>
    <dbReference type="NCBI Taxonomy" id="2018661"/>
    <lineage>
        <taxon>Eukaryota</taxon>
        <taxon>Metazoa</taxon>
        <taxon>Ecdysozoa</taxon>
        <taxon>Nematoda</taxon>
        <taxon>Chromadorea</taxon>
        <taxon>Rhabditida</taxon>
        <taxon>Rhabditina</taxon>
        <taxon>Rhabditomorpha</taxon>
        <taxon>Rhabditoidea</taxon>
        <taxon>Rhabditidae</taxon>
        <taxon>Diploscapter</taxon>
    </lineage>
</organism>
<name>A0A2A2KGT2_9BILA</name>
<evidence type="ECO:0000313" key="1">
    <source>
        <dbReference type="EMBL" id="PAV73063.1"/>
    </source>
</evidence>
<accession>A0A2A2KGT2</accession>